<evidence type="ECO:0000256" key="1">
    <source>
        <dbReference type="SAM" id="MobiDB-lite"/>
    </source>
</evidence>
<name>A0A9D4GUB3_DREPO</name>
<gene>
    <name evidence="2" type="ORF">DPMN_124859</name>
</gene>
<reference evidence="2" key="1">
    <citation type="journal article" date="2019" name="bioRxiv">
        <title>The Genome of the Zebra Mussel, Dreissena polymorpha: A Resource for Invasive Species Research.</title>
        <authorList>
            <person name="McCartney M.A."/>
            <person name="Auch B."/>
            <person name="Kono T."/>
            <person name="Mallez S."/>
            <person name="Zhang Y."/>
            <person name="Obille A."/>
            <person name="Becker A."/>
            <person name="Abrahante J.E."/>
            <person name="Garbe J."/>
            <person name="Badalamenti J.P."/>
            <person name="Herman A."/>
            <person name="Mangelson H."/>
            <person name="Liachko I."/>
            <person name="Sullivan S."/>
            <person name="Sone E.D."/>
            <person name="Koren S."/>
            <person name="Silverstein K.A.T."/>
            <person name="Beckman K.B."/>
            <person name="Gohl D.M."/>
        </authorList>
    </citation>
    <scope>NUCLEOTIDE SEQUENCE</scope>
    <source>
        <strain evidence="2">Duluth1</strain>
        <tissue evidence="2">Whole animal</tissue>
    </source>
</reference>
<proteinExistence type="predicted"/>
<keyword evidence="3" id="KW-1185">Reference proteome</keyword>
<evidence type="ECO:0000313" key="2">
    <source>
        <dbReference type="EMBL" id="KAH3823062.1"/>
    </source>
</evidence>
<sequence>MTYLQANGRRGGGDFEVKRRKRTGRFCLLGLSEKVNTDILTQVIERKGPTVPMLHVFPSKSSSGKVVICLNVYDNHMADSLLEYDFWPRYISCRPWRTRATRQQSPRLRERRKRSDNRVDSPRFDSYDNDPLANRFSNLGMAVD</sequence>
<dbReference type="AlphaFoldDB" id="A0A9D4GUB3"/>
<feature type="region of interest" description="Disordered" evidence="1">
    <location>
        <begin position="99"/>
        <end position="126"/>
    </location>
</feature>
<comment type="caution">
    <text evidence="2">The sequence shown here is derived from an EMBL/GenBank/DDBJ whole genome shotgun (WGS) entry which is preliminary data.</text>
</comment>
<dbReference type="EMBL" id="JAIWYP010000005">
    <property type="protein sequence ID" value="KAH3823062.1"/>
    <property type="molecule type" value="Genomic_DNA"/>
</dbReference>
<protein>
    <submittedName>
        <fullName evidence="2">Uncharacterized protein</fullName>
    </submittedName>
</protein>
<reference evidence="2" key="2">
    <citation type="submission" date="2020-11" db="EMBL/GenBank/DDBJ databases">
        <authorList>
            <person name="McCartney M.A."/>
            <person name="Auch B."/>
            <person name="Kono T."/>
            <person name="Mallez S."/>
            <person name="Becker A."/>
            <person name="Gohl D.M."/>
            <person name="Silverstein K.A.T."/>
            <person name="Koren S."/>
            <person name="Bechman K.B."/>
            <person name="Herman A."/>
            <person name="Abrahante J.E."/>
            <person name="Garbe J."/>
        </authorList>
    </citation>
    <scope>NUCLEOTIDE SEQUENCE</scope>
    <source>
        <strain evidence="2">Duluth1</strain>
        <tissue evidence="2">Whole animal</tissue>
    </source>
</reference>
<organism evidence="2 3">
    <name type="scientific">Dreissena polymorpha</name>
    <name type="common">Zebra mussel</name>
    <name type="synonym">Mytilus polymorpha</name>
    <dbReference type="NCBI Taxonomy" id="45954"/>
    <lineage>
        <taxon>Eukaryota</taxon>
        <taxon>Metazoa</taxon>
        <taxon>Spiralia</taxon>
        <taxon>Lophotrochozoa</taxon>
        <taxon>Mollusca</taxon>
        <taxon>Bivalvia</taxon>
        <taxon>Autobranchia</taxon>
        <taxon>Heteroconchia</taxon>
        <taxon>Euheterodonta</taxon>
        <taxon>Imparidentia</taxon>
        <taxon>Neoheterodontei</taxon>
        <taxon>Myida</taxon>
        <taxon>Dreissenoidea</taxon>
        <taxon>Dreissenidae</taxon>
        <taxon>Dreissena</taxon>
    </lineage>
</organism>
<dbReference type="Proteomes" id="UP000828390">
    <property type="component" value="Unassembled WGS sequence"/>
</dbReference>
<evidence type="ECO:0000313" key="3">
    <source>
        <dbReference type="Proteomes" id="UP000828390"/>
    </source>
</evidence>
<feature type="compositionally biased region" description="Basic and acidic residues" evidence="1">
    <location>
        <begin position="116"/>
        <end position="126"/>
    </location>
</feature>
<accession>A0A9D4GUB3</accession>